<dbReference type="SUPFAM" id="SSF54523">
    <property type="entry name" value="Pili subunits"/>
    <property type="match status" value="1"/>
</dbReference>
<dbReference type="GO" id="GO:0015627">
    <property type="term" value="C:type II protein secretion system complex"/>
    <property type="evidence" value="ECO:0007669"/>
    <property type="project" value="InterPro"/>
</dbReference>
<accession>A0A4Y9VR85</accession>
<dbReference type="EMBL" id="PQVH01000008">
    <property type="protein sequence ID" value="TFW71616.1"/>
    <property type="molecule type" value="Genomic_DNA"/>
</dbReference>
<dbReference type="Pfam" id="PF07963">
    <property type="entry name" value="N_methyl"/>
    <property type="match status" value="1"/>
</dbReference>
<dbReference type="Proteomes" id="UP000297706">
    <property type="component" value="Unassembled WGS sequence"/>
</dbReference>
<keyword evidence="3" id="KW-1185">Reference proteome</keyword>
<gene>
    <name evidence="2" type="ORF">C3Y98_05865</name>
</gene>
<evidence type="ECO:0000313" key="2">
    <source>
        <dbReference type="EMBL" id="TFW71616.1"/>
    </source>
</evidence>
<name>A0A4Y9VR85_9PROT</name>
<proteinExistence type="predicted"/>
<dbReference type="PROSITE" id="PS00409">
    <property type="entry name" value="PROKAR_NTER_METHYL"/>
    <property type="match status" value="1"/>
</dbReference>
<evidence type="ECO:0000256" key="1">
    <source>
        <dbReference type="ARBA" id="ARBA00022481"/>
    </source>
</evidence>
<dbReference type="OrthoDB" id="9790526at2"/>
<organism evidence="2 3">
    <name type="scientific">Methylotenera oryzisoli</name>
    <dbReference type="NCBI Taxonomy" id="2080758"/>
    <lineage>
        <taxon>Bacteria</taxon>
        <taxon>Pseudomonadati</taxon>
        <taxon>Pseudomonadota</taxon>
        <taxon>Betaproteobacteria</taxon>
        <taxon>Nitrosomonadales</taxon>
        <taxon>Methylophilaceae</taxon>
        <taxon>Methylotenera</taxon>
    </lineage>
</organism>
<evidence type="ECO:0000313" key="3">
    <source>
        <dbReference type="Proteomes" id="UP000297706"/>
    </source>
</evidence>
<keyword evidence="1" id="KW-0488">Methylation</keyword>
<protein>
    <submittedName>
        <fullName evidence="2">General secretion pathway protein GspG</fullName>
    </submittedName>
</protein>
<dbReference type="PRINTS" id="PR00813">
    <property type="entry name" value="BCTERIALGSPG"/>
</dbReference>
<dbReference type="GO" id="GO:0015628">
    <property type="term" value="P:protein secretion by the type II secretion system"/>
    <property type="evidence" value="ECO:0007669"/>
    <property type="project" value="InterPro"/>
</dbReference>
<reference evidence="2 3" key="1">
    <citation type="submission" date="2018-02" db="EMBL/GenBank/DDBJ databases">
        <title>A novel lanthanide dependent methylotroph, Methylotenera sp. La3113.</title>
        <authorList>
            <person name="Lv H."/>
            <person name="Tani A."/>
        </authorList>
    </citation>
    <scope>NUCLEOTIDE SEQUENCE [LARGE SCALE GENOMIC DNA]</scope>
    <source>
        <strain evidence="2 3">La3113</strain>
    </source>
</reference>
<dbReference type="AlphaFoldDB" id="A0A4Y9VR85"/>
<dbReference type="InterPro" id="IPR000983">
    <property type="entry name" value="Bac_GSPG_pilin"/>
</dbReference>
<dbReference type="InterPro" id="IPR012902">
    <property type="entry name" value="N_methyl_site"/>
</dbReference>
<dbReference type="Gene3D" id="3.30.700.10">
    <property type="entry name" value="Glycoprotein, Type 4 Pilin"/>
    <property type="match status" value="1"/>
</dbReference>
<dbReference type="NCBIfam" id="TIGR02532">
    <property type="entry name" value="IV_pilin_GFxxxE"/>
    <property type="match status" value="1"/>
</dbReference>
<dbReference type="InterPro" id="IPR045584">
    <property type="entry name" value="Pilin-like"/>
</dbReference>
<dbReference type="RefSeq" id="WP_135277161.1">
    <property type="nucleotide sequence ID" value="NZ_PQVH01000008.1"/>
</dbReference>
<sequence length="161" mass="18394">MPKSFIKYKGFTLIELLVSLVLLALLVSSAAPMVQLSAKRNKEQELKKSLWQIRDAIDHYKQAVDDGLIKKSIDQSGYPPSLKVLVVGVENIQDPKKRKIYFMRNIPRDPFSNDTSLSADETWGKRSYMSSFQTPEAGDDVYDVHSLSNEIGINQQPYREW</sequence>
<comment type="caution">
    <text evidence="2">The sequence shown here is derived from an EMBL/GenBank/DDBJ whole genome shotgun (WGS) entry which is preliminary data.</text>
</comment>